<dbReference type="SUPFAM" id="SSF51735">
    <property type="entry name" value="NAD(P)-binding Rossmann-fold domains"/>
    <property type="match status" value="1"/>
</dbReference>
<dbReference type="PANTHER" id="PTHR45348">
    <property type="entry name" value="HYPOTHETICAL OXIDOREDUCTASE (EUROFUNG)"/>
    <property type="match status" value="1"/>
</dbReference>
<evidence type="ECO:0000313" key="3">
    <source>
        <dbReference type="Proteomes" id="UP000053820"/>
    </source>
</evidence>
<dbReference type="HOGENOM" id="CLU_026673_16_5_1"/>
<dbReference type="InterPro" id="IPR013149">
    <property type="entry name" value="ADH-like_C"/>
</dbReference>
<dbReference type="CDD" id="cd08249">
    <property type="entry name" value="enoyl_reductase_like"/>
    <property type="match status" value="1"/>
</dbReference>
<dbReference type="SMART" id="SM00829">
    <property type="entry name" value="PKS_ER"/>
    <property type="match status" value="1"/>
</dbReference>
<dbReference type="Pfam" id="PF00107">
    <property type="entry name" value="ADH_zinc_N"/>
    <property type="match status" value="1"/>
</dbReference>
<dbReference type="Gene3D" id="3.90.180.10">
    <property type="entry name" value="Medium-chain alcohol dehydrogenases, catalytic domain"/>
    <property type="match status" value="1"/>
</dbReference>
<name>A0A0C9V315_9AGAM</name>
<sequence>MATQKALWLTKVGEPLTIGQNTIPEPGPGDILVKNESVSLNPMDWIFPKVGFYMMKNFPVVIGEEGAGVVVKLGEGVTNLAVGDRVYYATKFNFESDYAAFQEYTLISADIAGKLPANLSFDQGASICIGIAPFTAATYVPEPHGHGYTPPFESEGGVGKYKGHPILIMAGGASLGQYAIQLARLSGFSPIITTASLHNKDLLISLGATHVLDRKLSASQLKEEVANITSTPVMYAFDSISLDDTRQAAYDILAPGGKLTVVRRGSLKEVEGSGKGVVQAFGSFELPRVREFGGKFMRELDSWLAEGKIKPNRVEVLPGGLHGIAAGLERLESGAVSATKFIVRPQETV</sequence>
<dbReference type="Pfam" id="PF08240">
    <property type="entry name" value="ADH_N"/>
    <property type="match status" value="1"/>
</dbReference>
<dbReference type="InterPro" id="IPR013154">
    <property type="entry name" value="ADH-like_N"/>
</dbReference>
<dbReference type="InterPro" id="IPR036291">
    <property type="entry name" value="NAD(P)-bd_dom_sf"/>
</dbReference>
<dbReference type="GO" id="GO:0016651">
    <property type="term" value="F:oxidoreductase activity, acting on NAD(P)H"/>
    <property type="evidence" value="ECO:0007669"/>
    <property type="project" value="InterPro"/>
</dbReference>
<dbReference type="InterPro" id="IPR047122">
    <property type="entry name" value="Trans-enoyl_RdTase-like"/>
</dbReference>
<proteinExistence type="predicted"/>
<dbReference type="InterPro" id="IPR020843">
    <property type="entry name" value="ER"/>
</dbReference>
<dbReference type="Proteomes" id="UP000053820">
    <property type="component" value="Unassembled WGS sequence"/>
</dbReference>
<dbReference type="SUPFAM" id="SSF50129">
    <property type="entry name" value="GroES-like"/>
    <property type="match status" value="1"/>
</dbReference>
<dbReference type="InterPro" id="IPR011032">
    <property type="entry name" value="GroES-like_sf"/>
</dbReference>
<accession>A0A0C9V315</accession>
<dbReference type="AlphaFoldDB" id="A0A0C9V315"/>
<dbReference type="OrthoDB" id="3233595at2759"/>
<protein>
    <recommendedName>
        <fullName evidence="1">Enoyl reductase (ER) domain-containing protein</fullName>
    </recommendedName>
</protein>
<feature type="domain" description="Enoyl reductase (ER)" evidence="1">
    <location>
        <begin position="13"/>
        <end position="343"/>
    </location>
</feature>
<evidence type="ECO:0000313" key="2">
    <source>
        <dbReference type="EMBL" id="KIJ59659.1"/>
    </source>
</evidence>
<dbReference type="PANTHER" id="PTHR45348:SF2">
    <property type="entry name" value="ZINC-TYPE ALCOHOL DEHYDROGENASE-LIKE PROTEIN C2E1P3.01"/>
    <property type="match status" value="1"/>
</dbReference>
<evidence type="ECO:0000259" key="1">
    <source>
        <dbReference type="SMART" id="SM00829"/>
    </source>
</evidence>
<dbReference type="EMBL" id="KN839883">
    <property type="protein sequence ID" value="KIJ59659.1"/>
    <property type="molecule type" value="Genomic_DNA"/>
</dbReference>
<keyword evidence="3" id="KW-1185">Reference proteome</keyword>
<organism evidence="2 3">
    <name type="scientific">Hydnomerulius pinastri MD-312</name>
    <dbReference type="NCBI Taxonomy" id="994086"/>
    <lineage>
        <taxon>Eukaryota</taxon>
        <taxon>Fungi</taxon>
        <taxon>Dikarya</taxon>
        <taxon>Basidiomycota</taxon>
        <taxon>Agaricomycotina</taxon>
        <taxon>Agaricomycetes</taxon>
        <taxon>Agaricomycetidae</taxon>
        <taxon>Boletales</taxon>
        <taxon>Boletales incertae sedis</taxon>
        <taxon>Leucogyrophana</taxon>
    </lineage>
</organism>
<dbReference type="Gene3D" id="3.40.50.720">
    <property type="entry name" value="NAD(P)-binding Rossmann-like Domain"/>
    <property type="match status" value="1"/>
</dbReference>
<reference evidence="2 3" key="1">
    <citation type="submission" date="2014-04" db="EMBL/GenBank/DDBJ databases">
        <title>Evolutionary Origins and Diversification of the Mycorrhizal Mutualists.</title>
        <authorList>
            <consortium name="DOE Joint Genome Institute"/>
            <consortium name="Mycorrhizal Genomics Consortium"/>
            <person name="Kohler A."/>
            <person name="Kuo A."/>
            <person name="Nagy L.G."/>
            <person name="Floudas D."/>
            <person name="Copeland A."/>
            <person name="Barry K.W."/>
            <person name="Cichocki N."/>
            <person name="Veneault-Fourrey C."/>
            <person name="LaButti K."/>
            <person name="Lindquist E.A."/>
            <person name="Lipzen A."/>
            <person name="Lundell T."/>
            <person name="Morin E."/>
            <person name="Murat C."/>
            <person name="Riley R."/>
            <person name="Ohm R."/>
            <person name="Sun H."/>
            <person name="Tunlid A."/>
            <person name="Henrissat B."/>
            <person name="Grigoriev I.V."/>
            <person name="Hibbett D.S."/>
            <person name="Martin F."/>
        </authorList>
    </citation>
    <scope>NUCLEOTIDE SEQUENCE [LARGE SCALE GENOMIC DNA]</scope>
    <source>
        <strain evidence="2 3">MD-312</strain>
    </source>
</reference>
<gene>
    <name evidence="2" type="ORF">HYDPIDRAFT_183963</name>
</gene>